<gene>
    <name evidence="1" type="ORF">GCM10007875_12900</name>
</gene>
<evidence type="ECO:0008006" key="3">
    <source>
        <dbReference type="Google" id="ProtNLM"/>
    </source>
</evidence>
<accession>A0ABQ5YQ48</accession>
<evidence type="ECO:0000313" key="1">
    <source>
        <dbReference type="EMBL" id="GLR26202.1"/>
    </source>
</evidence>
<dbReference type="Proteomes" id="UP001156664">
    <property type="component" value="Unassembled WGS sequence"/>
</dbReference>
<dbReference type="Pfam" id="PF06073">
    <property type="entry name" value="DUF934"/>
    <property type="match status" value="1"/>
</dbReference>
<proteinExistence type="predicted"/>
<name>A0ABQ5YQ48_9BURK</name>
<comment type="caution">
    <text evidence="1">The sequence shown here is derived from an EMBL/GenBank/DDBJ whole genome shotgun (WGS) entry which is preliminary data.</text>
</comment>
<organism evidence="1 2">
    <name type="scientific">Limnobacter litoralis</name>
    <dbReference type="NCBI Taxonomy" id="481366"/>
    <lineage>
        <taxon>Bacteria</taxon>
        <taxon>Pseudomonadati</taxon>
        <taxon>Pseudomonadota</taxon>
        <taxon>Betaproteobacteria</taxon>
        <taxon>Burkholderiales</taxon>
        <taxon>Burkholderiaceae</taxon>
        <taxon>Limnobacter</taxon>
    </lineage>
</organism>
<reference evidence="2" key="1">
    <citation type="journal article" date="2019" name="Int. J. Syst. Evol. Microbiol.">
        <title>The Global Catalogue of Microorganisms (GCM) 10K type strain sequencing project: providing services to taxonomists for standard genome sequencing and annotation.</title>
        <authorList>
            <consortium name="The Broad Institute Genomics Platform"/>
            <consortium name="The Broad Institute Genome Sequencing Center for Infectious Disease"/>
            <person name="Wu L."/>
            <person name="Ma J."/>
        </authorList>
    </citation>
    <scope>NUCLEOTIDE SEQUENCE [LARGE SCALE GENOMIC DNA]</scope>
    <source>
        <strain evidence="2">NBRC 105857</strain>
    </source>
</reference>
<evidence type="ECO:0000313" key="2">
    <source>
        <dbReference type="Proteomes" id="UP001156664"/>
    </source>
</evidence>
<dbReference type="EMBL" id="BSOJ01000012">
    <property type="protein sequence ID" value="GLR26202.1"/>
    <property type="molecule type" value="Genomic_DNA"/>
</dbReference>
<dbReference type="InterPro" id="IPR008318">
    <property type="entry name" value="UCP030820"/>
</dbReference>
<dbReference type="RefSeq" id="WP_284280695.1">
    <property type="nucleotide sequence ID" value="NZ_BSOJ01000012.1"/>
</dbReference>
<keyword evidence="2" id="KW-1185">Reference proteome</keyword>
<protein>
    <recommendedName>
        <fullName evidence="3">DUF934 domain-containing protein</fullName>
    </recommendedName>
</protein>
<dbReference type="PIRSF" id="PIRSF030820">
    <property type="entry name" value="UCP030820"/>
    <property type="match status" value="1"/>
</dbReference>
<sequence>MMSQLISKPLNGTPHLVKDDYQCIPLEQDVPAEGKVLVHLDVWQAEKDAWASRAAKGELGVWLNPDDNPELLAEDVGTLKVIGFHFPVFKFGQAYSGAVLLRIRYGFKGDIFAFGDIWRDQMYPLSRCGFTLFRLKEGKSLHDAIKGFSDFTTPYQASADDALPIFTRRVA</sequence>